<keyword evidence="8 11" id="KW-1133">Transmembrane helix</keyword>
<evidence type="ECO:0000256" key="1">
    <source>
        <dbReference type="ARBA" id="ARBA00004141"/>
    </source>
</evidence>
<feature type="region of interest" description="Disordered" evidence="10">
    <location>
        <begin position="42"/>
        <end position="72"/>
    </location>
</feature>
<evidence type="ECO:0000256" key="6">
    <source>
        <dbReference type="ARBA" id="ARBA00022786"/>
    </source>
</evidence>
<feature type="domain" description="RING-CH-type" evidence="12">
    <location>
        <begin position="111"/>
        <end position="170"/>
    </location>
</feature>
<dbReference type="GO" id="GO:0008270">
    <property type="term" value="F:zinc ion binding"/>
    <property type="evidence" value="ECO:0007669"/>
    <property type="project" value="UniProtKB-KW"/>
</dbReference>
<evidence type="ECO:0000256" key="8">
    <source>
        <dbReference type="ARBA" id="ARBA00022989"/>
    </source>
</evidence>
<keyword evidence="2" id="KW-0808">Transferase</keyword>
<dbReference type="PANTHER" id="PTHR46065:SF3">
    <property type="entry name" value="FI20425P1"/>
    <property type="match status" value="1"/>
</dbReference>
<keyword evidence="7" id="KW-0862">Zinc</keyword>
<keyword evidence="6" id="KW-0833">Ubl conjugation pathway</keyword>
<comment type="caution">
    <text evidence="13">The sequence shown here is derived from an EMBL/GenBank/DDBJ whole genome shotgun (WGS) entry which is preliminary data.</text>
</comment>
<gene>
    <name evidence="13" type="ORF">P5673_021351</name>
</gene>
<dbReference type="AlphaFoldDB" id="A0AAD9Q825"/>
<dbReference type="EMBL" id="JARQWQ010000055">
    <property type="protein sequence ID" value="KAK2556463.1"/>
    <property type="molecule type" value="Genomic_DNA"/>
</dbReference>
<dbReference type="GO" id="GO:0016567">
    <property type="term" value="P:protein ubiquitination"/>
    <property type="evidence" value="ECO:0007669"/>
    <property type="project" value="TreeGrafter"/>
</dbReference>
<dbReference type="PROSITE" id="PS51292">
    <property type="entry name" value="ZF_RING_CH"/>
    <property type="match status" value="1"/>
</dbReference>
<dbReference type="InterPro" id="IPR011016">
    <property type="entry name" value="Znf_RING-CH"/>
</dbReference>
<sequence>MDGSVQSMRAIEDNCVDNATAMCELLASRDIADTVERTELGKQIDSQGLDSTKSHHTQTSVSTENTEIHDTESSNDPFKKCIANRKCERIENLLPCSSSNRGVAIDVKDGHASSIENECRICQSGGNEDLISPCKCSGSAKWVHESCIVRWFQVSNTSSCELCARHVLIKKTTKPLQQWRLPRGELGPCSRVDLWYLFVTIFSICTIIGFGIFHLFIKSNDAESTAVFGAIYALCGVMILLRVHYFYVWFTRRSTFWKKWQRMNRVWKVALPGTVLNVSEEVTFV</sequence>
<dbReference type="Pfam" id="PF12906">
    <property type="entry name" value="RINGv"/>
    <property type="match status" value="1"/>
</dbReference>
<dbReference type="GO" id="GO:0004842">
    <property type="term" value="F:ubiquitin-protein transferase activity"/>
    <property type="evidence" value="ECO:0007669"/>
    <property type="project" value="TreeGrafter"/>
</dbReference>
<feature type="compositionally biased region" description="Polar residues" evidence="10">
    <location>
        <begin position="44"/>
        <end position="65"/>
    </location>
</feature>
<keyword evidence="14" id="KW-1185">Reference proteome</keyword>
<accession>A0AAD9Q825</accession>
<dbReference type="Gene3D" id="3.30.40.10">
    <property type="entry name" value="Zinc/RING finger domain, C3HC4 (zinc finger)"/>
    <property type="match status" value="1"/>
</dbReference>
<dbReference type="GO" id="GO:0016020">
    <property type="term" value="C:membrane"/>
    <property type="evidence" value="ECO:0007669"/>
    <property type="project" value="UniProtKB-SubCell"/>
</dbReference>
<evidence type="ECO:0000256" key="9">
    <source>
        <dbReference type="ARBA" id="ARBA00023136"/>
    </source>
</evidence>
<evidence type="ECO:0000256" key="5">
    <source>
        <dbReference type="ARBA" id="ARBA00022771"/>
    </source>
</evidence>
<proteinExistence type="predicted"/>
<feature type="transmembrane region" description="Helical" evidence="11">
    <location>
        <begin position="194"/>
        <end position="217"/>
    </location>
</feature>
<evidence type="ECO:0000256" key="3">
    <source>
        <dbReference type="ARBA" id="ARBA00022692"/>
    </source>
</evidence>
<reference evidence="13" key="2">
    <citation type="journal article" date="2023" name="Science">
        <title>Genomic signatures of disease resistance in endangered staghorn corals.</title>
        <authorList>
            <person name="Vollmer S.V."/>
            <person name="Selwyn J.D."/>
            <person name="Despard B.A."/>
            <person name="Roesel C.L."/>
        </authorList>
    </citation>
    <scope>NUCLEOTIDE SEQUENCE</scope>
    <source>
        <strain evidence="13">K2</strain>
    </source>
</reference>
<name>A0AAD9Q825_ACRCE</name>
<protein>
    <submittedName>
        <fullName evidence="13">E3 ubiquitin-protein ligase MARCHF2</fullName>
    </submittedName>
</protein>
<evidence type="ECO:0000313" key="13">
    <source>
        <dbReference type="EMBL" id="KAK2556463.1"/>
    </source>
</evidence>
<evidence type="ECO:0000256" key="2">
    <source>
        <dbReference type="ARBA" id="ARBA00022679"/>
    </source>
</evidence>
<evidence type="ECO:0000256" key="4">
    <source>
        <dbReference type="ARBA" id="ARBA00022723"/>
    </source>
</evidence>
<evidence type="ECO:0000313" key="14">
    <source>
        <dbReference type="Proteomes" id="UP001249851"/>
    </source>
</evidence>
<evidence type="ECO:0000256" key="7">
    <source>
        <dbReference type="ARBA" id="ARBA00022833"/>
    </source>
</evidence>
<dbReference type="SMART" id="SM00744">
    <property type="entry name" value="RINGv"/>
    <property type="match status" value="1"/>
</dbReference>
<evidence type="ECO:0000256" key="11">
    <source>
        <dbReference type="SAM" id="Phobius"/>
    </source>
</evidence>
<dbReference type="PANTHER" id="PTHR46065">
    <property type="entry name" value="E3 UBIQUITIN-PROTEIN LIGASE MARCH 2/3 FAMILY MEMBER"/>
    <property type="match status" value="1"/>
</dbReference>
<comment type="subcellular location">
    <subcellularLocation>
        <location evidence="1">Membrane</location>
        <topology evidence="1">Multi-pass membrane protein</topology>
    </subcellularLocation>
</comment>
<keyword evidence="3 11" id="KW-0812">Transmembrane</keyword>
<evidence type="ECO:0000259" key="12">
    <source>
        <dbReference type="PROSITE" id="PS51292"/>
    </source>
</evidence>
<reference evidence="13" key="1">
    <citation type="journal article" date="2023" name="G3 (Bethesda)">
        <title>Whole genome assembly and annotation of the endangered Caribbean coral Acropora cervicornis.</title>
        <authorList>
            <person name="Selwyn J.D."/>
            <person name="Vollmer S.V."/>
        </authorList>
    </citation>
    <scope>NUCLEOTIDE SEQUENCE</scope>
    <source>
        <strain evidence="13">K2</strain>
    </source>
</reference>
<dbReference type="Proteomes" id="UP001249851">
    <property type="component" value="Unassembled WGS sequence"/>
</dbReference>
<organism evidence="13 14">
    <name type="scientific">Acropora cervicornis</name>
    <name type="common">Staghorn coral</name>
    <dbReference type="NCBI Taxonomy" id="6130"/>
    <lineage>
        <taxon>Eukaryota</taxon>
        <taxon>Metazoa</taxon>
        <taxon>Cnidaria</taxon>
        <taxon>Anthozoa</taxon>
        <taxon>Hexacorallia</taxon>
        <taxon>Scleractinia</taxon>
        <taxon>Astrocoeniina</taxon>
        <taxon>Acroporidae</taxon>
        <taxon>Acropora</taxon>
    </lineage>
</organism>
<feature type="transmembrane region" description="Helical" evidence="11">
    <location>
        <begin position="229"/>
        <end position="250"/>
    </location>
</feature>
<keyword evidence="9 11" id="KW-0472">Membrane</keyword>
<evidence type="ECO:0000256" key="10">
    <source>
        <dbReference type="SAM" id="MobiDB-lite"/>
    </source>
</evidence>
<dbReference type="InterPro" id="IPR013083">
    <property type="entry name" value="Znf_RING/FYVE/PHD"/>
</dbReference>
<keyword evidence="5" id="KW-0863">Zinc-finger</keyword>
<dbReference type="SUPFAM" id="SSF57850">
    <property type="entry name" value="RING/U-box"/>
    <property type="match status" value="1"/>
</dbReference>
<keyword evidence="4" id="KW-0479">Metal-binding</keyword>